<feature type="domain" description="D-isomer specific 2-hydroxyacid dehydrogenase NAD-binding" evidence="5">
    <location>
        <begin position="117"/>
        <end position="292"/>
    </location>
</feature>
<dbReference type="RefSeq" id="WP_069740887.1">
    <property type="nucleotide sequence ID" value="NZ_BMSZ01000030.1"/>
</dbReference>
<evidence type="ECO:0000313" key="6">
    <source>
        <dbReference type="EMBL" id="GGS82176.1"/>
    </source>
</evidence>
<dbReference type="InterPro" id="IPR050223">
    <property type="entry name" value="D-isomer_2-hydroxyacid_DH"/>
</dbReference>
<evidence type="ECO:0000259" key="4">
    <source>
        <dbReference type="Pfam" id="PF00389"/>
    </source>
</evidence>
<keyword evidence="2 3" id="KW-0560">Oxidoreductase</keyword>
<reference evidence="7" key="1">
    <citation type="journal article" date="2019" name="Int. J. Syst. Evol. Microbiol.">
        <title>The Global Catalogue of Microorganisms (GCM) 10K type strain sequencing project: providing services to taxonomists for standard genome sequencing and annotation.</title>
        <authorList>
            <consortium name="The Broad Institute Genomics Platform"/>
            <consortium name="The Broad Institute Genome Sequencing Center for Infectious Disease"/>
            <person name="Wu L."/>
            <person name="Ma J."/>
        </authorList>
    </citation>
    <scope>NUCLEOTIDE SEQUENCE [LARGE SCALE GENOMIC DNA]</scope>
    <source>
        <strain evidence="7">JCM 4350</strain>
    </source>
</reference>
<evidence type="ECO:0000256" key="3">
    <source>
        <dbReference type="RuleBase" id="RU003719"/>
    </source>
</evidence>
<dbReference type="PANTHER" id="PTHR10996">
    <property type="entry name" value="2-HYDROXYACID DEHYDROGENASE-RELATED"/>
    <property type="match status" value="1"/>
</dbReference>
<dbReference type="EMBL" id="BMSZ01000030">
    <property type="protein sequence ID" value="GGS82176.1"/>
    <property type="molecule type" value="Genomic_DNA"/>
</dbReference>
<evidence type="ECO:0000259" key="5">
    <source>
        <dbReference type="Pfam" id="PF02826"/>
    </source>
</evidence>
<gene>
    <name evidence="6" type="ORF">GCM10010253_66000</name>
</gene>
<dbReference type="InterPro" id="IPR036291">
    <property type="entry name" value="NAD(P)-bd_dom_sf"/>
</dbReference>
<sequence>MELTAPKDPRPVLVTRRLAPGAVERLTSRHRTVLHDSDQVMPREQLLAALPGTEAVLTTLDDRVDEEFLDTAGPSLRIVANHAVGVHNIDRAACAARGVVVTNTPGVLTQSTADLAVALLLAAARRIGEGERIVRSGTPWNWAPDFLLGAELTGRPLGIIGMGAIGRAVAHRARAFGLRIAYHNRTPLSDELSGGASWRPLDDLLAESSLLVVSCPLTERTRGLLDGKRLALLPPGAVLVSMTAGVVDEDALAAALDTGALLGAAVDHHTQEPAVNAALLRQERAVLTPHLGSATVATRQAMGRLAVDNILAVLGGGAPTTPYA</sequence>
<dbReference type="InterPro" id="IPR006140">
    <property type="entry name" value="D-isomer_DH_NAD-bd"/>
</dbReference>
<dbReference type="InterPro" id="IPR006139">
    <property type="entry name" value="D-isomer_2_OHA_DH_cat_dom"/>
</dbReference>
<dbReference type="PANTHER" id="PTHR10996:SF283">
    <property type="entry name" value="GLYOXYLATE_HYDROXYPYRUVATE REDUCTASE B"/>
    <property type="match status" value="1"/>
</dbReference>
<evidence type="ECO:0000256" key="1">
    <source>
        <dbReference type="ARBA" id="ARBA00005854"/>
    </source>
</evidence>
<dbReference type="Pfam" id="PF00389">
    <property type="entry name" value="2-Hacid_dh"/>
    <property type="match status" value="1"/>
</dbReference>
<comment type="similarity">
    <text evidence="1 3">Belongs to the D-isomer specific 2-hydroxyacid dehydrogenase family.</text>
</comment>
<dbReference type="SUPFAM" id="SSF51735">
    <property type="entry name" value="NAD(P)-binding Rossmann-fold domains"/>
    <property type="match status" value="1"/>
</dbReference>
<dbReference type="Gene3D" id="3.40.50.720">
    <property type="entry name" value="NAD(P)-binding Rossmann-like Domain"/>
    <property type="match status" value="2"/>
</dbReference>
<protein>
    <submittedName>
        <fullName evidence="6">D-glycerate dehydrogenase</fullName>
    </submittedName>
</protein>
<dbReference type="Proteomes" id="UP000659767">
    <property type="component" value="Unassembled WGS sequence"/>
</dbReference>
<dbReference type="Pfam" id="PF02826">
    <property type="entry name" value="2-Hacid_dh_C"/>
    <property type="match status" value="1"/>
</dbReference>
<evidence type="ECO:0000256" key="2">
    <source>
        <dbReference type="ARBA" id="ARBA00023002"/>
    </source>
</evidence>
<keyword evidence="7" id="KW-1185">Reference proteome</keyword>
<feature type="domain" description="D-isomer specific 2-hydroxyacid dehydrogenase catalytic" evidence="4">
    <location>
        <begin position="12"/>
        <end position="321"/>
    </location>
</feature>
<dbReference type="CDD" id="cd05301">
    <property type="entry name" value="GDH"/>
    <property type="match status" value="1"/>
</dbReference>
<dbReference type="SUPFAM" id="SSF52283">
    <property type="entry name" value="Formate/glycerate dehydrogenase catalytic domain-like"/>
    <property type="match status" value="1"/>
</dbReference>
<name>A0ABQ2TQL8_STRBA</name>
<evidence type="ECO:0000313" key="7">
    <source>
        <dbReference type="Proteomes" id="UP000659767"/>
    </source>
</evidence>
<organism evidence="6 7">
    <name type="scientific">Streptomyces badius</name>
    <dbReference type="NCBI Taxonomy" id="1941"/>
    <lineage>
        <taxon>Bacteria</taxon>
        <taxon>Bacillati</taxon>
        <taxon>Actinomycetota</taxon>
        <taxon>Actinomycetes</taxon>
        <taxon>Kitasatosporales</taxon>
        <taxon>Streptomycetaceae</taxon>
        <taxon>Streptomyces</taxon>
    </lineage>
</organism>
<proteinExistence type="inferred from homology"/>
<accession>A0ABQ2TQL8</accession>
<comment type="caution">
    <text evidence="6">The sequence shown here is derived from an EMBL/GenBank/DDBJ whole genome shotgun (WGS) entry which is preliminary data.</text>
</comment>